<gene>
    <name evidence="2" type="ORF">HALO32_00656</name>
</gene>
<protein>
    <recommendedName>
        <fullName evidence="4">Prepilin-type N-terminal cleavage/methylation domain-containing protein</fullName>
    </recommendedName>
</protein>
<sequence length="196" mass="21529">MRMTFGKKPMKNGRALGFSLVELMIALVVGLLITLGAFQLFVVSKKSFDHSLAILERQESLRFLVDSISYDVRSSASTDMLEPDGSLLSDGETLSLTFNRENSICSDDSYTLKYYQPVGEENTIFVESSCGGTVVDEPVVLGVGVIEFSYISFGLGVRATITMVDDLGRIDDQVFHFTIANRSAVGRALELWGDET</sequence>
<keyword evidence="3" id="KW-1185">Reference proteome</keyword>
<proteinExistence type="predicted"/>
<keyword evidence="1" id="KW-0472">Membrane</keyword>
<dbReference type="InterPro" id="IPR012902">
    <property type="entry name" value="N_methyl_site"/>
</dbReference>
<evidence type="ECO:0008006" key="4">
    <source>
        <dbReference type="Google" id="ProtNLM"/>
    </source>
</evidence>
<dbReference type="EMBL" id="CABVOU010000021">
    <property type="protein sequence ID" value="VVZ94603.1"/>
    <property type="molecule type" value="Genomic_DNA"/>
</dbReference>
<evidence type="ECO:0000313" key="3">
    <source>
        <dbReference type="Proteomes" id="UP000326725"/>
    </source>
</evidence>
<dbReference type="AlphaFoldDB" id="A0A5K1I3J5"/>
<reference evidence="2 3" key="1">
    <citation type="submission" date="2019-09" db="EMBL/GenBank/DDBJ databases">
        <authorList>
            <person name="Criscuolo A."/>
        </authorList>
    </citation>
    <scope>NUCLEOTIDE SEQUENCE [LARGE SCALE GENOMIC DNA]</scope>
    <source>
        <strain evidence="3">3(2)</strain>
    </source>
</reference>
<feature type="transmembrane region" description="Helical" evidence="1">
    <location>
        <begin position="20"/>
        <end position="42"/>
    </location>
</feature>
<keyword evidence="1" id="KW-1133">Transmembrane helix</keyword>
<dbReference type="Pfam" id="PF07963">
    <property type="entry name" value="N_methyl"/>
    <property type="match status" value="1"/>
</dbReference>
<evidence type="ECO:0000313" key="2">
    <source>
        <dbReference type="EMBL" id="VVZ94603.1"/>
    </source>
</evidence>
<organism evidence="2 3">
    <name type="scientific">Halomonas lysinitropha</name>
    <dbReference type="NCBI Taxonomy" id="2607506"/>
    <lineage>
        <taxon>Bacteria</taxon>
        <taxon>Pseudomonadati</taxon>
        <taxon>Pseudomonadota</taxon>
        <taxon>Gammaproteobacteria</taxon>
        <taxon>Oceanospirillales</taxon>
        <taxon>Halomonadaceae</taxon>
        <taxon>Halomonas</taxon>
    </lineage>
</organism>
<evidence type="ECO:0000256" key="1">
    <source>
        <dbReference type="SAM" id="Phobius"/>
    </source>
</evidence>
<name>A0A5K1I3J5_9GAMM</name>
<accession>A0A5K1I3J5</accession>
<dbReference type="Proteomes" id="UP000326725">
    <property type="component" value="Unassembled WGS sequence"/>
</dbReference>
<keyword evidence="1" id="KW-0812">Transmembrane</keyword>
<dbReference type="RefSeq" id="WP_151442378.1">
    <property type="nucleotide sequence ID" value="NZ_CABVOU010000021.1"/>
</dbReference>